<evidence type="ECO:0000313" key="4">
    <source>
        <dbReference type="Proteomes" id="UP001501423"/>
    </source>
</evidence>
<evidence type="ECO:0000259" key="1">
    <source>
        <dbReference type="Pfam" id="PF02625"/>
    </source>
</evidence>
<dbReference type="PANTHER" id="PTHR30388:SF4">
    <property type="entry name" value="MOLYBDENUM COFACTOR INSERTION CHAPERONE PAOD"/>
    <property type="match status" value="1"/>
</dbReference>
<feature type="domain" description="XdhC Rossmann" evidence="2">
    <location>
        <begin position="223"/>
        <end position="368"/>
    </location>
</feature>
<keyword evidence="4" id="KW-1185">Reference proteome</keyword>
<dbReference type="Pfam" id="PF02625">
    <property type="entry name" value="XdhC_CoxI"/>
    <property type="match status" value="1"/>
</dbReference>
<dbReference type="InterPro" id="IPR052698">
    <property type="entry name" value="MoCofactor_Util/Proc"/>
</dbReference>
<proteinExistence type="predicted"/>
<dbReference type="InterPro" id="IPR027051">
    <property type="entry name" value="XdhC_Rossmann_dom"/>
</dbReference>
<accession>A0ABN3WFQ8</accession>
<dbReference type="Proteomes" id="UP001501423">
    <property type="component" value="Unassembled WGS sequence"/>
</dbReference>
<feature type="domain" description="XdhC- CoxI" evidence="1">
    <location>
        <begin position="32"/>
        <end position="97"/>
    </location>
</feature>
<evidence type="ECO:0000259" key="2">
    <source>
        <dbReference type="Pfam" id="PF13478"/>
    </source>
</evidence>
<protein>
    <submittedName>
        <fullName evidence="3">XdhC family protein</fullName>
    </submittedName>
</protein>
<organism evidence="3 4">
    <name type="scientific">Streptomyces erythrogriseus</name>
    <dbReference type="NCBI Taxonomy" id="284027"/>
    <lineage>
        <taxon>Bacteria</taxon>
        <taxon>Bacillati</taxon>
        <taxon>Actinomycetota</taxon>
        <taxon>Actinomycetes</taxon>
        <taxon>Kitasatosporales</taxon>
        <taxon>Streptomycetaceae</taxon>
        <taxon>Streptomyces</taxon>
        <taxon>Streptomyces griseoincarnatus group</taxon>
    </lineage>
</organism>
<dbReference type="Pfam" id="PF13478">
    <property type="entry name" value="XdhC_C"/>
    <property type="match status" value="1"/>
</dbReference>
<comment type="caution">
    <text evidence="3">The sequence shown here is derived from an EMBL/GenBank/DDBJ whole genome shotgun (WGS) entry which is preliminary data.</text>
</comment>
<reference evidence="3 4" key="1">
    <citation type="journal article" date="2019" name="Int. J. Syst. Evol. Microbiol.">
        <title>The Global Catalogue of Microorganisms (GCM) 10K type strain sequencing project: providing services to taxonomists for standard genome sequencing and annotation.</title>
        <authorList>
            <consortium name="The Broad Institute Genomics Platform"/>
            <consortium name="The Broad Institute Genome Sequencing Center for Infectious Disease"/>
            <person name="Wu L."/>
            <person name="Ma J."/>
        </authorList>
    </citation>
    <scope>NUCLEOTIDE SEQUENCE [LARGE SCALE GENOMIC DNA]</scope>
    <source>
        <strain evidence="3 4">JCM 9650</strain>
    </source>
</reference>
<name>A0ABN3WFQ8_9ACTN</name>
<dbReference type="Gene3D" id="3.40.50.720">
    <property type="entry name" value="NAD(P)-binding Rossmann-like Domain"/>
    <property type="match status" value="1"/>
</dbReference>
<evidence type="ECO:0000313" key="3">
    <source>
        <dbReference type="EMBL" id="GAA2913178.1"/>
    </source>
</evidence>
<dbReference type="PANTHER" id="PTHR30388">
    <property type="entry name" value="ALDEHYDE OXIDOREDUCTASE MOLYBDENUM COFACTOR ASSEMBLY PROTEIN"/>
    <property type="match status" value="1"/>
</dbReference>
<dbReference type="InterPro" id="IPR003777">
    <property type="entry name" value="XdhC_CoxI"/>
</dbReference>
<sequence>MAPAGLTPSRQAAPDLAAHMLEIAADLVGPVRRGIPFVAATVTSVAGSAPRQPGSSLVVDADGTVLGNVSGGCVDAAVHDTCRDMLAGDRQARALRFGYSDADAFDVGLTCGGTIELLLRHHDPTTEPWLASALADAAGGRAVAVATIVRGPETHLGRAIVVRPGRSVAGTLGDELLDQVAEARTIGALHAGRTGTLELGVADSYCREPMTLLVESSSPPPRMLVFGAIDHAAALARLGSFLGCRVTVCDARATFATPERFPDAEVVVEWPHRYLGSQAEAGLLDRRTVVCVLTHDPKFDLPLLTAALRMPVAYVGAMGSRRTHEERLTRLREAGLTQGELDRLHSPIGLDLGARTPQETALSIAAEVVAHRHGGSGAPLSTGVPIHHSAPSTGALAFSS</sequence>
<dbReference type="EMBL" id="BAAAVA010000006">
    <property type="protein sequence ID" value="GAA2913178.1"/>
    <property type="molecule type" value="Genomic_DNA"/>
</dbReference>
<gene>
    <name evidence="3" type="ORF">GCM10010478_10050</name>
</gene>